<keyword evidence="2" id="KW-1133">Transmembrane helix</keyword>
<dbReference type="NCBIfam" id="NF033580">
    <property type="entry name" value="transpos_IS5_3"/>
    <property type="match status" value="1"/>
</dbReference>
<evidence type="ECO:0000256" key="1">
    <source>
        <dbReference type="SAM" id="MobiDB-lite"/>
    </source>
</evidence>
<dbReference type="GO" id="GO:0006313">
    <property type="term" value="P:DNA transposition"/>
    <property type="evidence" value="ECO:0007669"/>
    <property type="project" value="InterPro"/>
</dbReference>
<feature type="domain" description="Transposase IS4-like" evidence="3">
    <location>
        <begin position="5"/>
        <end position="154"/>
    </location>
</feature>
<keyword evidence="2" id="KW-0472">Membrane</keyword>
<evidence type="ECO:0000256" key="2">
    <source>
        <dbReference type="SAM" id="Phobius"/>
    </source>
</evidence>
<dbReference type="STRING" id="68214.AVL59_20355"/>
<proteinExistence type="predicted"/>
<dbReference type="Proteomes" id="UP000092659">
    <property type="component" value="Chromosome"/>
</dbReference>
<dbReference type="InterPro" id="IPR002559">
    <property type="entry name" value="Transposase_11"/>
</dbReference>
<dbReference type="Pfam" id="PF01609">
    <property type="entry name" value="DDE_Tnp_1"/>
    <property type="match status" value="1"/>
</dbReference>
<keyword evidence="2" id="KW-0812">Transmembrane</keyword>
<evidence type="ECO:0000259" key="3">
    <source>
        <dbReference type="Pfam" id="PF01609"/>
    </source>
</evidence>
<gene>
    <name evidence="4" type="ORF">AVL59_20355</name>
</gene>
<protein>
    <submittedName>
        <fullName evidence="4">Transposase</fullName>
    </submittedName>
</protein>
<dbReference type="KEGG" id="sgs:AVL59_20355"/>
<sequence>MGRSRGGLTTKVHLASDGLCRPLALLVTPGQRADCTQFIPVMDKIRVPRVGSGRPRRLPDSVSADRAYSNSKIRAYLRRRGISHAIPEKRDTIAARERRGSRGGRPPGFDTERYAARNTVERAVNKLKQFRAVATRYDKRAYVFLGTVTAAAILIWLRS</sequence>
<dbReference type="AlphaFoldDB" id="A0A1B1BCV2"/>
<dbReference type="PANTHER" id="PTHR30007">
    <property type="entry name" value="PHP DOMAIN PROTEIN"/>
    <property type="match status" value="1"/>
</dbReference>
<accession>A0A1B1BCV2</accession>
<name>A0A1B1BCV2_9ACTN</name>
<dbReference type="PANTHER" id="PTHR30007:SF1">
    <property type="entry name" value="BLR1914 PROTEIN"/>
    <property type="match status" value="1"/>
</dbReference>
<dbReference type="EMBL" id="CP016279">
    <property type="protein sequence ID" value="ANP56658.1"/>
    <property type="molecule type" value="Genomic_DNA"/>
</dbReference>
<reference evidence="4 5" key="1">
    <citation type="submission" date="2016-06" db="EMBL/GenBank/DDBJ databases">
        <title>Complete genome sequence of Streptomyces griseochromogenes ATCC 14511, the Blasticidin S producer.</title>
        <authorList>
            <person name="Wu L."/>
        </authorList>
    </citation>
    <scope>NUCLEOTIDE SEQUENCE [LARGE SCALE GENOMIC DNA]</scope>
    <source>
        <strain evidence="4 5">ATCC 14511</strain>
    </source>
</reference>
<evidence type="ECO:0000313" key="5">
    <source>
        <dbReference type="Proteomes" id="UP000092659"/>
    </source>
</evidence>
<evidence type="ECO:0000313" key="4">
    <source>
        <dbReference type="EMBL" id="ANP56658.1"/>
    </source>
</evidence>
<feature type="region of interest" description="Disordered" evidence="1">
    <location>
        <begin position="92"/>
        <end position="112"/>
    </location>
</feature>
<dbReference type="GO" id="GO:0003677">
    <property type="term" value="F:DNA binding"/>
    <property type="evidence" value="ECO:0007669"/>
    <property type="project" value="InterPro"/>
</dbReference>
<organism evidence="4 5">
    <name type="scientific">Streptomyces griseochromogenes</name>
    <dbReference type="NCBI Taxonomy" id="68214"/>
    <lineage>
        <taxon>Bacteria</taxon>
        <taxon>Bacillati</taxon>
        <taxon>Actinomycetota</taxon>
        <taxon>Actinomycetes</taxon>
        <taxon>Kitasatosporales</taxon>
        <taxon>Streptomycetaceae</taxon>
        <taxon>Streptomyces</taxon>
    </lineage>
</organism>
<dbReference type="GO" id="GO:0004803">
    <property type="term" value="F:transposase activity"/>
    <property type="evidence" value="ECO:0007669"/>
    <property type="project" value="InterPro"/>
</dbReference>
<feature type="transmembrane region" description="Helical" evidence="2">
    <location>
        <begin position="141"/>
        <end position="157"/>
    </location>
</feature>